<dbReference type="EMBL" id="PVHK01000013">
    <property type="protein sequence ID" value="PRH44058.1"/>
    <property type="molecule type" value="Genomic_DNA"/>
</dbReference>
<dbReference type="CDD" id="cd18720">
    <property type="entry name" value="PIN_YqxD-like"/>
    <property type="match status" value="1"/>
</dbReference>
<reference evidence="3 4" key="1">
    <citation type="submission" date="2018-03" db="EMBL/GenBank/DDBJ databases">
        <authorList>
            <person name="Nguyen K."/>
            <person name="Fouts D."/>
            <person name="Sutton G."/>
        </authorList>
    </citation>
    <scope>NUCLEOTIDE SEQUENCE [LARGE SCALE GENOMIC DNA]</scope>
    <source>
        <strain evidence="3 4">AU3578</strain>
    </source>
</reference>
<gene>
    <name evidence="3" type="ORF">C6T65_01405</name>
</gene>
<evidence type="ECO:0000313" key="3">
    <source>
        <dbReference type="EMBL" id="PRH44058.1"/>
    </source>
</evidence>
<dbReference type="PANTHER" id="PTHR35146:SF1">
    <property type="entry name" value="UPF0178 PROTEIN YAII"/>
    <property type="match status" value="1"/>
</dbReference>
<protein>
    <recommendedName>
        <fullName evidence="2">UPF0178 protein C6T65_01405</fullName>
    </recommendedName>
</protein>
<dbReference type="Pfam" id="PF02639">
    <property type="entry name" value="DUF188"/>
    <property type="match status" value="1"/>
</dbReference>
<proteinExistence type="inferred from homology"/>
<accession>A0A132DS03</accession>
<evidence type="ECO:0000256" key="2">
    <source>
        <dbReference type="HAMAP-Rule" id="MF_00489"/>
    </source>
</evidence>
<dbReference type="AlphaFoldDB" id="A0A132DS03"/>
<dbReference type="Proteomes" id="UP000237632">
    <property type="component" value="Unassembled WGS sequence"/>
</dbReference>
<dbReference type="HAMAP" id="MF_00489">
    <property type="entry name" value="UPF0178"/>
    <property type="match status" value="1"/>
</dbReference>
<sequence length="150" mass="16231">MQIFVDADACPAVIKDMLFRVARRTGICVTLVANQFLRTPPSPHIKALQVPAGFDEADARIVELAQPGDLVVTADIPLAAAVLDKGAHPLDPRGNWFSRENIDERLSTRAMMEQLRSAGIDTGGPAPFSARDANAFASQLDRFVARHGKP</sequence>
<organism evidence="3 4">
    <name type="scientific">Burkholderia vietnamiensis</name>
    <dbReference type="NCBI Taxonomy" id="60552"/>
    <lineage>
        <taxon>Bacteria</taxon>
        <taxon>Pseudomonadati</taxon>
        <taxon>Pseudomonadota</taxon>
        <taxon>Betaproteobacteria</taxon>
        <taxon>Burkholderiales</taxon>
        <taxon>Burkholderiaceae</taxon>
        <taxon>Burkholderia</taxon>
        <taxon>Burkholderia cepacia complex</taxon>
    </lineage>
</organism>
<evidence type="ECO:0000256" key="1">
    <source>
        <dbReference type="ARBA" id="ARBA00008522"/>
    </source>
</evidence>
<evidence type="ECO:0000313" key="4">
    <source>
        <dbReference type="Proteomes" id="UP000237632"/>
    </source>
</evidence>
<dbReference type="InterPro" id="IPR003791">
    <property type="entry name" value="UPF0178"/>
</dbReference>
<comment type="similarity">
    <text evidence="1 2">Belongs to the UPF0178 family.</text>
</comment>
<name>A0A132DS03_BURVI</name>
<comment type="caution">
    <text evidence="3">The sequence shown here is derived from an EMBL/GenBank/DDBJ whole genome shotgun (WGS) entry which is preliminary data.</text>
</comment>
<dbReference type="PANTHER" id="PTHR35146">
    <property type="entry name" value="UPF0178 PROTEIN YAII"/>
    <property type="match status" value="1"/>
</dbReference>
<dbReference type="RefSeq" id="WP_059461746.1">
    <property type="nucleotide sequence ID" value="NZ_CADEQL010000005.1"/>
</dbReference>
<dbReference type="NCBIfam" id="NF001095">
    <property type="entry name" value="PRK00124.1"/>
    <property type="match status" value="1"/>
</dbReference>